<feature type="compositionally biased region" description="Polar residues" evidence="1">
    <location>
        <begin position="234"/>
        <end position="250"/>
    </location>
</feature>
<proteinExistence type="predicted"/>
<organism evidence="2 3">
    <name type="scientific">Saxophila tyrrhenica</name>
    <dbReference type="NCBI Taxonomy" id="1690608"/>
    <lineage>
        <taxon>Eukaryota</taxon>
        <taxon>Fungi</taxon>
        <taxon>Dikarya</taxon>
        <taxon>Ascomycota</taxon>
        <taxon>Pezizomycotina</taxon>
        <taxon>Dothideomycetes</taxon>
        <taxon>Dothideomycetidae</taxon>
        <taxon>Mycosphaerellales</taxon>
        <taxon>Extremaceae</taxon>
        <taxon>Saxophila</taxon>
    </lineage>
</organism>
<dbReference type="GeneID" id="89924532"/>
<dbReference type="Proteomes" id="UP001337655">
    <property type="component" value="Unassembled WGS sequence"/>
</dbReference>
<evidence type="ECO:0000313" key="2">
    <source>
        <dbReference type="EMBL" id="KAK5173063.1"/>
    </source>
</evidence>
<comment type="caution">
    <text evidence="2">The sequence shown here is derived from an EMBL/GenBank/DDBJ whole genome shotgun (WGS) entry which is preliminary data.</text>
</comment>
<protein>
    <submittedName>
        <fullName evidence="2">Uncharacterized protein</fullName>
    </submittedName>
</protein>
<feature type="compositionally biased region" description="Acidic residues" evidence="1">
    <location>
        <begin position="197"/>
        <end position="206"/>
    </location>
</feature>
<gene>
    <name evidence="2" type="ORF">LTR77_003185</name>
</gene>
<evidence type="ECO:0000256" key="1">
    <source>
        <dbReference type="SAM" id="MobiDB-lite"/>
    </source>
</evidence>
<feature type="compositionally biased region" description="Basic and acidic residues" evidence="1">
    <location>
        <begin position="158"/>
        <end position="168"/>
    </location>
</feature>
<feature type="region of interest" description="Disordered" evidence="1">
    <location>
        <begin position="518"/>
        <end position="556"/>
    </location>
</feature>
<dbReference type="AlphaFoldDB" id="A0AAV9PLC5"/>
<accession>A0AAV9PLC5</accession>
<feature type="compositionally biased region" description="Basic and acidic residues" evidence="1">
    <location>
        <begin position="542"/>
        <end position="556"/>
    </location>
</feature>
<feature type="region of interest" description="Disordered" evidence="1">
    <location>
        <begin position="146"/>
        <end position="268"/>
    </location>
</feature>
<keyword evidence="3" id="KW-1185">Reference proteome</keyword>
<dbReference type="EMBL" id="JAVRRT010000004">
    <property type="protein sequence ID" value="KAK5173063.1"/>
    <property type="molecule type" value="Genomic_DNA"/>
</dbReference>
<sequence>MSIGEGVVDTKSCVAAIISAYHDGATMVQRIKAKRARDHVAPPPRVLEESIDQAPDEIQRGVKKGAALVGEIFERGDQDAITALQQVAISLQKSLLRTLGDAMLEDDATVDYEELIDAVDACRNKTIEVLLALGQRLLQSDAAVEDTNGSLTDGQSTGDEKSIREKSVLKSSTEPSPTREPPPIHRRTWTREYGGSGDEDDTEPGADDPRGRFRRRRHYTASLLGFLKHDRNKSGTNDISAVPSRRTSASPIRDPSWTGTPSRRHTRNASTITQELENESPPNFTFQEGDDYLRQHSVETSRGDTLSIAPDALLAPATAQPRDSSLNVPHPSPANSYLGFCPGAWRLQTGDRTGALKTCKEFNDGWSHSRVYYLACTAHKCVFAAHMDISIIWNKVWKLREDWGVKFRWTFLAKSHISQNRRMAETGYVYRCMFCVLLGKEGEEVWQGNGAEAYLEHIAREHRGQVLGDVVCYKLACVNDRICADDEDFDINLYPTVEQEDFAFRGGRQRDGSIARAATASFEAPIKPEPRRASGPWNEGLSDFHEGGEIERTERE</sequence>
<feature type="compositionally biased region" description="Polar residues" evidence="1">
    <location>
        <begin position="147"/>
        <end position="157"/>
    </location>
</feature>
<evidence type="ECO:0000313" key="3">
    <source>
        <dbReference type="Proteomes" id="UP001337655"/>
    </source>
</evidence>
<name>A0AAV9PLC5_9PEZI</name>
<reference evidence="2 3" key="1">
    <citation type="submission" date="2023-08" db="EMBL/GenBank/DDBJ databases">
        <title>Black Yeasts Isolated from many extreme environments.</title>
        <authorList>
            <person name="Coleine C."/>
            <person name="Stajich J.E."/>
            <person name="Selbmann L."/>
        </authorList>
    </citation>
    <scope>NUCLEOTIDE SEQUENCE [LARGE SCALE GENOMIC DNA]</scope>
    <source>
        <strain evidence="2 3">CCFEE 5935</strain>
    </source>
</reference>
<dbReference type="RefSeq" id="XP_064661781.1">
    <property type="nucleotide sequence ID" value="XM_064800442.1"/>
</dbReference>